<keyword evidence="3" id="KW-1185">Reference proteome</keyword>
<organism evidence="2 3">
    <name type="scientific">Ensete ventricosum</name>
    <name type="common">Abyssinian banana</name>
    <name type="synonym">Musa ensete</name>
    <dbReference type="NCBI Taxonomy" id="4639"/>
    <lineage>
        <taxon>Eukaryota</taxon>
        <taxon>Viridiplantae</taxon>
        <taxon>Streptophyta</taxon>
        <taxon>Embryophyta</taxon>
        <taxon>Tracheophyta</taxon>
        <taxon>Spermatophyta</taxon>
        <taxon>Magnoliopsida</taxon>
        <taxon>Liliopsida</taxon>
        <taxon>Zingiberales</taxon>
        <taxon>Musaceae</taxon>
        <taxon>Ensete</taxon>
    </lineage>
</organism>
<dbReference type="AlphaFoldDB" id="A0AAV8RS13"/>
<accession>A0AAV8RS13</accession>
<proteinExistence type="predicted"/>
<protein>
    <submittedName>
        <fullName evidence="2">Uncharacterized protein</fullName>
    </submittedName>
</protein>
<comment type="caution">
    <text evidence="2">The sequence shown here is derived from an EMBL/GenBank/DDBJ whole genome shotgun (WGS) entry which is preliminary data.</text>
</comment>
<evidence type="ECO:0000256" key="1">
    <source>
        <dbReference type="SAM" id="MobiDB-lite"/>
    </source>
</evidence>
<evidence type="ECO:0000313" key="3">
    <source>
        <dbReference type="Proteomes" id="UP001222027"/>
    </source>
</evidence>
<name>A0AAV8RS13_ENSVE</name>
<feature type="region of interest" description="Disordered" evidence="1">
    <location>
        <begin position="37"/>
        <end position="57"/>
    </location>
</feature>
<dbReference type="Proteomes" id="UP001222027">
    <property type="component" value="Unassembled WGS sequence"/>
</dbReference>
<dbReference type="EMBL" id="JAQQAF010000001">
    <property type="protein sequence ID" value="KAJ8511425.1"/>
    <property type="molecule type" value="Genomic_DNA"/>
</dbReference>
<reference evidence="2 3" key="1">
    <citation type="submission" date="2022-12" db="EMBL/GenBank/DDBJ databases">
        <title>Chromosome-scale assembly of the Ensete ventricosum genome.</title>
        <authorList>
            <person name="Dussert Y."/>
            <person name="Stocks J."/>
            <person name="Wendawek A."/>
            <person name="Woldeyes F."/>
            <person name="Nichols R.A."/>
            <person name="Borrell J.S."/>
        </authorList>
    </citation>
    <scope>NUCLEOTIDE SEQUENCE [LARGE SCALE GENOMIC DNA]</scope>
    <source>
        <strain evidence="3">cv. Maze</strain>
        <tissue evidence="2">Seeds</tissue>
    </source>
</reference>
<gene>
    <name evidence="2" type="ORF">OPV22_001859</name>
</gene>
<evidence type="ECO:0000313" key="2">
    <source>
        <dbReference type="EMBL" id="KAJ8511425.1"/>
    </source>
</evidence>
<sequence>MRKCPSTLLLVQTILIQEDAGDDKPCRWHFADREVGDDLHPLRPRGNRTKTPNLFKPPKSSTNFVAVADYNCENTTTIKYVSSHIN</sequence>